<reference evidence="2 3" key="1">
    <citation type="submission" date="2016-11" db="EMBL/GenBank/DDBJ databases">
        <authorList>
            <person name="Manzoor S."/>
        </authorList>
    </citation>
    <scope>NUCLEOTIDE SEQUENCE [LARGE SCALE GENOMIC DNA]</scope>
    <source>
        <strain evidence="2">Clostridium ultunense strain Esp</strain>
    </source>
</reference>
<evidence type="ECO:0000259" key="1">
    <source>
        <dbReference type="Pfam" id="PF05239"/>
    </source>
</evidence>
<name>M1ZH05_9FIRM</name>
<dbReference type="RefSeq" id="WP_005587903.1">
    <property type="nucleotide sequence ID" value="NZ_LT669839.1"/>
</dbReference>
<proteinExistence type="predicted"/>
<dbReference type="Gene3D" id="2.30.30.240">
    <property type="entry name" value="PRC-barrel domain"/>
    <property type="match status" value="1"/>
</dbReference>
<sequence>MIRYKQLITLNLIDKETKEAIGKILDVIYSPDIKKIDYIIIKNNNLIKNKAPIPYRHINFLNSNQALYLEDMEVLQEKLDEEIKNKFKIIDKEIRLEDGECVGYVKDIVINKEDGTIGGFIITEGLFEDLMKGRNYIPLLKNTLIKEDGIYMPYIN</sequence>
<dbReference type="EMBL" id="LT669839">
    <property type="protein sequence ID" value="SHD77225.1"/>
    <property type="molecule type" value="Genomic_DNA"/>
</dbReference>
<accession>M1ZH05</accession>
<keyword evidence="3" id="KW-1185">Reference proteome</keyword>
<dbReference type="HOGENOM" id="CLU_132076_0_0_9"/>
<gene>
    <name evidence="2" type="ORF">CUESP1_1865</name>
</gene>
<evidence type="ECO:0000313" key="2">
    <source>
        <dbReference type="EMBL" id="SHD77225.1"/>
    </source>
</evidence>
<dbReference type="OrthoDB" id="1707618at2"/>
<organism evidence="2 3">
    <name type="scientific">[Clostridium] ultunense Esp</name>
    <dbReference type="NCBI Taxonomy" id="1288971"/>
    <lineage>
        <taxon>Bacteria</taxon>
        <taxon>Bacillati</taxon>
        <taxon>Bacillota</taxon>
        <taxon>Tissierellia</taxon>
        <taxon>Tissierellales</taxon>
        <taxon>Tepidimicrobiaceae</taxon>
        <taxon>Schnuerera</taxon>
    </lineage>
</organism>
<feature type="domain" description="PRC-barrel" evidence="1">
    <location>
        <begin position="88"/>
        <end position="154"/>
    </location>
</feature>
<dbReference type="InterPro" id="IPR011033">
    <property type="entry name" value="PRC_barrel-like_sf"/>
</dbReference>
<dbReference type="Proteomes" id="UP000245423">
    <property type="component" value="Chromosome 1"/>
</dbReference>
<evidence type="ECO:0000313" key="3">
    <source>
        <dbReference type="Proteomes" id="UP000245423"/>
    </source>
</evidence>
<dbReference type="AlphaFoldDB" id="M1ZH05"/>
<dbReference type="SUPFAM" id="SSF50346">
    <property type="entry name" value="PRC-barrel domain"/>
    <property type="match status" value="2"/>
</dbReference>
<dbReference type="InterPro" id="IPR027275">
    <property type="entry name" value="PRC-brl_dom"/>
</dbReference>
<dbReference type="Pfam" id="PF05239">
    <property type="entry name" value="PRC"/>
    <property type="match status" value="1"/>
</dbReference>
<protein>
    <recommendedName>
        <fullName evidence="1">PRC-barrel domain-containing protein</fullName>
    </recommendedName>
</protein>